<organism evidence="1 2">
    <name type="scientific">Dendrobium chrysotoxum</name>
    <name type="common">Orchid</name>
    <dbReference type="NCBI Taxonomy" id="161865"/>
    <lineage>
        <taxon>Eukaryota</taxon>
        <taxon>Viridiplantae</taxon>
        <taxon>Streptophyta</taxon>
        <taxon>Embryophyta</taxon>
        <taxon>Tracheophyta</taxon>
        <taxon>Spermatophyta</taxon>
        <taxon>Magnoliopsida</taxon>
        <taxon>Liliopsida</taxon>
        <taxon>Asparagales</taxon>
        <taxon>Orchidaceae</taxon>
        <taxon>Epidendroideae</taxon>
        <taxon>Malaxideae</taxon>
        <taxon>Dendrobiinae</taxon>
        <taxon>Dendrobium</taxon>
    </lineage>
</organism>
<keyword evidence="2" id="KW-1185">Reference proteome</keyword>
<dbReference type="Proteomes" id="UP000775213">
    <property type="component" value="Unassembled WGS sequence"/>
</dbReference>
<protein>
    <submittedName>
        <fullName evidence="1">Uncharacterized protein</fullName>
    </submittedName>
</protein>
<evidence type="ECO:0000313" key="2">
    <source>
        <dbReference type="Proteomes" id="UP000775213"/>
    </source>
</evidence>
<evidence type="ECO:0000313" key="1">
    <source>
        <dbReference type="EMBL" id="KAH0449805.1"/>
    </source>
</evidence>
<accession>A0AAV7FKJ4</accession>
<comment type="caution">
    <text evidence="1">The sequence shown here is derived from an EMBL/GenBank/DDBJ whole genome shotgun (WGS) entry which is preliminary data.</text>
</comment>
<dbReference type="EMBL" id="JAGFBR010000018">
    <property type="protein sequence ID" value="KAH0449805.1"/>
    <property type="molecule type" value="Genomic_DNA"/>
</dbReference>
<dbReference type="AlphaFoldDB" id="A0AAV7FKJ4"/>
<sequence length="118" mass="12472">MLRPPLNQKEHGQVWLCLGGLAGFPIQAGVSPDCIALARIRVSWMHSFQQSTRAANAGAPGVSINAILPWTFRGLLHAAQGLPHSAIALKSTAKCNLPHPMASAHPPFGLNVGKLVPD</sequence>
<reference evidence="1 2" key="1">
    <citation type="journal article" date="2021" name="Hortic Res">
        <title>Chromosome-scale assembly of the Dendrobium chrysotoxum genome enhances the understanding of orchid evolution.</title>
        <authorList>
            <person name="Zhang Y."/>
            <person name="Zhang G.Q."/>
            <person name="Zhang D."/>
            <person name="Liu X.D."/>
            <person name="Xu X.Y."/>
            <person name="Sun W.H."/>
            <person name="Yu X."/>
            <person name="Zhu X."/>
            <person name="Wang Z.W."/>
            <person name="Zhao X."/>
            <person name="Zhong W.Y."/>
            <person name="Chen H."/>
            <person name="Yin W.L."/>
            <person name="Huang T."/>
            <person name="Niu S.C."/>
            <person name="Liu Z.J."/>
        </authorList>
    </citation>
    <scope>NUCLEOTIDE SEQUENCE [LARGE SCALE GENOMIC DNA]</scope>
    <source>
        <strain evidence="1">Lindl</strain>
    </source>
</reference>
<gene>
    <name evidence="1" type="ORF">IEQ34_020497</name>
</gene>
<name>A0AAV7FKJ4_DENCH</name>
<proteinExistence type="predicted"/>